<evidence type="ECO:0000313" key="1">
    <source>
        <dbReference type="EMBL" id="MBR7833022.1"/>
    </source>
</evidence>
<accession>A0A941IPD6</accession>
<evidence type="ECO:0000313" key="2">
    <source>
        <dbReference type="Proteomes" id="UP000675781"/>
    </source>
</evidence>
<dbReference type="AlphaFoldDB" id="A0A941IPD6"/>
<dbReference type="InterPro" id="IPR029044">
    <property type="entry name" value="Nucleotide-diphossugar_trans"/>
</dbReference>
<proteinExistence type="predicted"/>
<organism evidence="1 2">
    <name type="scientific">Actinospica durhamensis</name>
    <dbReference type="NCBI Taxonomy" id="1508375"/>
    <lineage>
        <taxon>Bacteria</taxon>
        <taxon>Bacillati</taxon>
        <taxon>Actinomycetota</taxon>
        <taxon>Actinomycetes</taxon>
        <taxon>Catenulisporales</taxon>
        <taxon>Actinospicaceae</taxon>
        <taxon>Actinospica</taxon>
    </lineage>
</organism>
<protein>
    <submittedName>
        <fullName evidence="1">Uncharacterized protein</fullName>
    </submittedName>
</protein>
<dbReference type="EMBL" id="JAGSOG010000021">
    <property type="protein sequence ID" value="MBR7833022.1"/>
    <property type="molecule type" value="Genomic_DNA"/>
</dbReference>
<keyword evidence="2" id="KW-1185">Reference proteome</keyword>
<gene>
    <name evidence="1" type="ORF">KDL01_07095</name>
</gene>
<dbReference type="RefSeq" id="WP_212527546.1">
    <property type="nucleotide sequence ID" value="NZ_JAGSOG010000021.1"/>
</dbReference>
<reference evidence="1" key="1">
    <citation type="submission" date="2021-04" db="EMBL/GenBank/DDBJ databases">
        <title>Genome based classification of Actinospica acidithermotolerans sp. nov., an actinobacterium isolated from an Indonesian hot spring.</title>
        <authorList>
            <person name="Kusuma A.B."/>
            <person name="Putra K.E."/>
            <person name="Nafisah S."/>
            <person name="Loh J."/>
            <person name="Nouioui I."/>
            <person name="Goodfellow M."/>
        </authorList>
    </citation>
    <scope>NUCLEOTIDE SEQUENCE</scope>
    <source>
        <strain evidence="1">CSCA 57</strain>
    </source>
</reference>
<name>A0A941IPD6_9ACTN</name>
<dbReference type="Proteomes" id="UP000675781">
    <property type="component" value="Unassembled WGS sequence"/>
</dbReference>
<sequence length="259" mass="29906">MARFTLACAFHKTDRLLELILPQAIKALTYPTRHEFEVVLVADRSPEDVAARLLPRLDELGVDELRYRRSEKHAYGGAPSNNFHAHNFEMKNPYLISFTDDTFIWKSDPHFDVLDALVRVFEDHPQVVMTTRVDDHDEWDRPLLDLGPNLEPGLRSVNRAVDQLIAYSTWRVEPTLRRFGGFEQDVFTSQHGFEYQWENLVSHAGTTGGRAIAFPEHWPLRVRHCDLRLDPGSMHGTGDEEIKLKCFDRLVATEGREKE</sequence>
<dbReference type="SUPFAM" id="SSF53448">
    <property type="entry name" value="Nucleotide-diphospho-sugar transferases"/>
    <property type="match status" value="1"/>
</dbReference>
<comment type="caution">
    <text evidence="1">The sequence shown here is derived from an EMBL/GenBank/DDBJ whole genome shotgun (WGS) entry which is preliminary data.</text>
</comment>